<reference evidence="16" key="1">
    <citation type="submission" date="2013-07" db="EMBL/GenBank/DDBJ databases">
        <authorList>
            <person name="Geib S."/>
        </authorList>
    </citation>
    <scope>NUCLEOTIDE SEQUENCE</scope>
</reference>
<dbReference type="Gene3D" id="2.40.10.10">
    <property type="entry name" value="Trypsin-like serine proteases"/>
    <property type="match status" value="2"/>
</dbReference>
<keyword evidence="6 11" id="KW-0720">Serine protease</keyword>
<evidence type="ECO:0000256" key="1">
    <source>
        <dbReference type="ARBA" id="ARBA00004613"/>
    </source>
</evidence>
<dbReference type="Pfam" id="PF12032">
    <property type="entry name" value="CLIP"/>
    <property type="match status" value="4"/>
</dbReference>
<dbReference type="GO" id="GO:0005576">
    <property type="term" value="C:extracellular region"/>
    <property type="evidence" value="ECO:0007669"/>
    <property type="project" value="UniProtKB-SubCell"/>
</dbReference>
<feature type="domain" description="Clip" evidence="15">
    <location>
        <begin position="27"/>
        <end position="80"/>
    </location>
</feature>
<evidence type="ECO:0000256" key="4">
    <source>
        <dbReference type="ARBA" id="ARBA00022729"/>
    </source>
</evidence>
<keyword evidence="9" id="KW-1015">Disulfide bond</keyword>
<keyword evidence="3 11" id="KW-0645">Protease</keyword>
<evidence type="ECO:0000256" key="8">
    <source>
        <dbReference type="ARBA" id="ARBA00023145"/>
    </source>
</evidence>
<evidence type="ECO:0000256" key="6">
    <source>
        <dbReference type="ARBA" id="ARBA00022825"/>
    </source>
</evidence>
<evidence type="ECO:0000256" key="11">
    <source>
        <dbReference type="RuleBase" id="RU363034"/>
    </source>
</evidence>
<reference evidence="16" key="2">
    <citation type="journal article" date="2014" name="BMC Genomics">
        <title>A genomic perspective to assessing quality of mass-reared SIT flies used in Mediterranean fruit fly (Ceratitis capitata) eradication in California.</title>
        <authorList>
            <person name="Calla B."/>
            <person name="Hall B."/>
            <person name="Hou S."/>
            <person name="Geib S.M."/>
        </authorList>
    </citation>
    <scope>NUCLEOTIDE SEQUENCE</scope>
</reference>
<feature type="chain" id="PRO_5004905936" evidence="13">
    <location>
        <begin position="24"/>
        <end position="761"/>
    </location>
</feature>
<dbReference type="OrthoDB" id="6380398at2759"/>
<dbReference type="GO" id="GO:0006508">
    <property type="term" value="P:proteolysis"/>
    <property type="evidence" value="ECO:0007669"/>
    <property type="project" value="UniProtKB-KW"/>
</dbReference>
<feature type="domain" description="Clip" evidence="15">
    <location>
        <begin position="401"/>
        <end position="453"/>
    </location>
</feature>
<dbReference type="PANTHER" id="PTHR24253">
    <property type="entry name" value="TRANSMEMBRANE PROTEASE SERINE"/>
    <property type="match status" value="1"/>
</dbReference>
<keyword evidence="5 11" id="KW-0378">Hydrolase</keyword>
<keyword evidence="4 13" id="KW-0732">Signal</keyword>
<dbReference type="InterPro" id="IPR022700">
    <property type="entry name" value="CLIP"/>
</dbReference>
<dbReference type="InterPro" id="IPR001314">
    <property type="entry name" value="Peptidase_S1A"/>
</dbReference>
<evidence type="ECO:0000256" key="7">
    <source>
        <dbReference type="ARBA" id="ARBA00022837"/>
    </source>
</evidence>
<dbReference type="PANTHER" id="PTHR24253:SF153">
    <property type="entry name" value="SERINE PROTEASE HEPSIN"/>
    <property type="match status" value="1"/>
</dbReference>
<dbReference type="PRINTS" id="PR00722">
    <property type="entry name" value="CHYMOTRYPSIN"/>
</dbReference>
<dbReference type="InterPro" id="IPR001254">
    <property type="entry name" value="Trypsin_dom"/>
</dbReference>
<feature type="region of interest" description="Disordered" evidence="12">
    <location>
        <begin position="461"/>
        <end position="501"/>
    </location>
</feature>
<evidence type="ECO:0000259" key="15">
    <source>
        <dbReference type="PROSITE" id="PS51888"/>
    </source>
</evidence>
<evidence type="ECO:0000259" key="14">
    <source>
        <dbReference type="PROSITE" id="PS50240"/>
    </source>
</evidence>
<dbReference type="Gene3D" id="3.30.1640.30">
    <property type="match status" value="5"/>
</dbReference>
<protein>
    <submittedName>
        <fullName evidence="16">Serine protease easter</fullName>
    </submittedName>
</protein>
<dbReference type="InterPro" id="IPR038565">
    <property type="entry name" value="CLIP_sf"/>
</dbReference>
<dbReference type="SMART" id="SM00680">
    <property type="entry name" value="CLIP"/>
    <property type="match status" value="6"/>
</dbReference>
<dbReference type="InterPro" id="IPR018114">
    <property type="entry name" value="TRYPSIN_HIS"/>
</dbReference>
<organism evidence="16">
    <name type="scientific">Ceratitis capitata</name>
    <name type="common">Mediterranean fruit fly</name>
    <name type="synonym">Tephritis capitata</name>
    <dbReference type="NCBI Taxonomy" id="7213"/>
    <lineage>
        <taxon>Eukaryota</taxon>
        <taxon>Metazoa</taxon>
        <taxon>Ecdysozoa</taxon>
        <taxon>Arthropoda</taxon>
        <taxon>Hexapoda</taxon>
        <taxon>Insecta</taxon>
        <taxon>Pterygota</taxon>
        <taxon>Neoptera</taxon>
        <taxon>Endopterygota</taxon>
        <taxon>Diptera</taxon>
        <taxon>Brachycera</taxon>
        <taxon>Muscomorpha</taxon>
        <taxon>Tephritoidea</taxon>
        <taxon>Tephritidae</taxon>
        <taxon>Ceratitis</taxon>
        <taxon>Ceratitis</taxon>
    </lineage>
</organism>
<dbReference type="Pfam" id="PF00089">
    <property type="entry name" value="Trypsin"/>
    <property type="match status" value="1"/>
</dbReference>
<gene>
    <name evidence="16" type="primary">EAST</name>
</gene>
<keyword evidence="8" id="KW-0865">Zymogen</keyword>
<evidence type="ECO:0000256" key="9">
    <source>
        <dbReference type="ARBA" id="ARBA00023157"/>
    </source>
</evidence>
<accession>W8B3Y1</accession>
<dbReference type="GO" id="GO:0004252">
    <property type="term" value="F:serine-type endopeptidase activity"/>
    <property type="evidence" value="ECO:0007669"/>
    <property type="project" value="InterPro"/>
</dbReference>
<dbReference type="PROSITE" id="PS00134">
    <property type="entry name" value="TRYPSIN_HIS"/>
    <property type="match status" value="1"/>
</dbReference>
<dbReference type="EMBL" id="GAMC01013288">
    <property type="protein sequence ID" value="JAB93267.1"/>
    <property type="molecule type" value="mRNA"/>
</dbReference>
<dbReference type="InterPro" id="IPR033116">
    <property type="entry name" value="TRYPSIN_SER"/>
</dbReference>
<dbReference type="SUPFAM" id="SSF50494">
    <property type="entry name" value="Trypsin-like serine proteases"/>
    <property type="match status" value="1"/>
</dbReference>
<evidence type="ECO:0000256" key="2">
    <source>
        <dbReference type="ARBA" id="ARBA00022525"/>
    </source>
</evidence>
<dbReference type="PROSITE" id="PS00135">
    <property type="entry name" value="TRYPSIN_SER"/>
    <property type="match status" value="1"/>
</dbReference>
<dbReference type="CDD" id="cd00190">
    <property type="entry name" value="Tryp_SPc"/>
    <property type="match status" value="1"/>
</dbReference>
<dbReference type="SMART" id="SM00020">
    <property type="entry name" value="Tryp_SPc"/>
    <property type="match status" value="1"/>
</dbReference>
<feature type="domain" description="Clip" evidence="15">
    <location>
        <begin position="173"/>
        <end position="223"/>
    </location>
</feature>
<proteinExistence type="evidence at transcript level"/>
<comment type="similarity">
    <text evidence="10">Belongs to the peptidase S1 family. CLIP subfamily.</text>
</comment>
<dbReference type="InterPro" id="IPR043504">
    <property type="entry name" value="Peptidase_S1_PA_chymotrypsin"/>
</dbReference>
<evidence type="ECO:0000256" key="12">
    <source>
        <dbReference type="SAM" id="MobiDB-lite"/>
    </source>
</evidence>
<evidence type="ECO:0000256" key="5">
    <source>
        <dbReference type="ARBA" id="ARBA00022801"/>
    </source>
</evidence>
<name>W8B3Y1_CERCA</name>
<evidence type="ECO:0000256" key="10">
    <source>
        <dbReference type="ARBA" id="ARBA00024195"/>
    </source>
</evidence>
<evidence type="ECO:0000313" key="16">
    <source>
        <dbReference type="EMBL" id="JAB93267.1"/>
    </source>
</evidence>
<dbReference type="PROSITE" id="PS51888">
    <property type="entry name" value="CLIP"/>
    <property type="match status" value="4"/>
</dbReference>
<comment type="subcellular location">
    <subcellularLocation>
        <location evidence="1">Secreted</location>
    </subcellularLocation>
</comment>
<dbReference type="InterPro" id="IPR009003">
    <property type="entry name" value="Peptidase_S1_PA"/>
</dbReference>
<evidence type="ECO:0000256" key="13">
    <source>
        <dbReference type="SAM" id="SignalP"/>
    </source>
</evidence>
<feature type="signal peptide" evidence="13">
    <location>
        <begin position="1"/>
        <end position="23"/>
    </location>
</feature>
<dbReference type="FunFam" id="2.40.10.10:FF:000146">
    <property type="entry name" value="Serine protease 53"/>
    <property type="match status" value="1"/>
</dbReference>
<feature type="domain" description="Peptidase S1" evidence="14">
    <location>
        <begin position="513"/>
        <end position="761"/>
    </location>
</feature>
<keyword evidence="2" id="KW-0964">Secreted</keyword>
<evidence type="ECO:0000256" key="3">
    <source>
        <dbReference type="ARBA" id="ARBA00022670"/>
    </source>
</evidence>
<dbReference type="AlphaFoldDB" id="W8B3Y1"/>
<dbReference type="PROSITE" id="PS50240">
    <property type="entry name" value="TRYPSIN_DOM"/>
    <property type="match status" value="1"/>
</dbReference>
<keyword evidence="7" id="KW-0106">Calcium</keyword>
<feature type="domain" description="Clip" evidence="15">
    <location>
        <begin position="247"/>
        <end position="295"/>
    </location>
</feature>
<feature type="compositionally biased region" description="Low complexity" evidence="12">
    <location>
        <begin position="461"/>
        <end position="471"/>
    </location>
</feature>
<sequence length="761" mass="84228">MEAVIRKYILFLCTLFIVLETRGEYLQCRTPFGAIGKCKPISYCESLHTLALKAPLTQKDINLLIRSKCGEINKNILVCCPVQSDYLPEVTQKPAEKVLEICATPFGGNGHCINKKDCPIFNMLKFTEKEERLLINSKCGGINSGNICCPQQIPARTTPTLIKPLRNNSTVETCKTPRGENGYCENIYNCPTLFNILSKQEFAANDRTFLIKSICGNSEMFCCPEQSVTQPNSLKPSSDAVDPQLKKCQTPAGKQGDCKPIRECPPLFSLLARYTEMDQIQLTKSKCGENEGVCCPTETSPPQPPYKTLTRTLVFPESQCQTTNGLSGICKFRKDCGLINTRISDNSRENNDCGSVNGELQICCPVKMIGNDLQFPIPATTTTSVPITTPPTRIPTFPENFCKTPLQENGTCVSIMECDSLRRLETKQPRTYMENMYLEKSICANYAERKVCCPISEARQRTTTTSTQRPTPAIPITNRPTTAEPKSTPPTPEGGGQWINDPKCGRIAPENRIYGGRIASIDEFPWTARLIYISNDNDVDYSCGGSLINKDFVLTAAHCVHKSNVESKWFFKGVRLGEWNTTTDVDCDIDCAPPHSDIDCPEIIIHDKYNPNTYKNDIALLRLEKSVAPTKFIQPVCLPSKSSQTRNYQNEEVEVAGWGKTETSEHSEVKMKATLRVLNSTICDTKFRKSVNVICAQGDKGSDSCGGDSGGPLMYKDKKNLKIYLIGVVSSGTGEKCGAANTIGVYTNVSAHMDWIVKKTA</sequence>